<organism evidence="2 3">
    <name type="scientific">Corchorus olitorius</name>
    <dbReference type="NCBI Taxonomy" id="93759"/>
    <lineage>
        <taxon>Eukaryota</taxon>
        <taxon>Viridiplantae</taxon>
        <taxon>Streptophyta</taxon>
        <taxon>Embryophyta</taxon>
        <taxon>Tracheophyta</taxon>
        <taxon>Spermatophyta</taxon>
        <taxon>Magnoliopsida</taxon>
        <taxon>eudicotyledons</taxon>
        <taxon>Gunneridae</taxon>
        <taxon>Pentapetalae</taxon>
        <taxon>rosids</taxon>
        <taxon>malvids</taxon>
        <taxon>Malvales</taxon>
        <taxon>Malvaceae</taxon>
        <taxon>Grewioideae</taxon>
        <taxon>Apeibeae</taxon>
        <taxon>Corchorus</taxon>
    </lineage>
</organism>
<feature type="compositionally biased region" description="Low complexity" evidence="1">
    <location>
        <begin position="375"/>
        <end position="384"/>
    </location>
</feature>
<evidence type="ECO:0000256" key="1">
    <source>
        <dbReference type="SAM" id="MobiDB-lite"/>
    </source>
</evidence>
<keyword evidence="3" id="KW-1185">Reference proteome</keyword>
<feature type="compositionally biased region" description="Basic and acidic residues" evidence="1">
    <location>
        <begin position="266"/>
        <end position="278"/>
    </location>
</feature>
<accession>A0A1R3HN38</accession>
<reference evidence="3" key="1">
    <citation type="submission" date="2013-09" db="EMBL/GenBank/DDBJ databases">
        <title>Corchorus olitorius genome sequencing.</title>
        <authorList>
            <person name="Alam M."/>
            <person name="Haque M.S."/>
            <person name="Islam M.S."/>
            <person name="Emdad E.M."/>
            <person name="Islam M.M."/>
            <person name="Ahmed B."/>
            <person name="Halim A."/>
            <person name="Hossen Q.M.M."/>
            <person name="Hossain M.Z."/>
            <person name="Ahmed R."/>
            <person name="Khan M.M."/>
            <person name="Islam R."/>
            <person name="Rashid M.M."/>
            <person name="Khan S.A."/>
            <person name="Rahman M.S."/>
            <person name="Alam M."/>
            <person name="Yahiya A.S."/>
            <person name="Khan M.S."/>
            <person name="Azam M.S."/>
            <person name="Haque T."/>
            <person name="Lashkar M.Z.H."/>
            <person name="Akhand A.I."/>
            <person name="Morshed G."/>
            <person name="Roy S."/>
            <person name="Uddin K.S."/>
            <person name="Rabeya T."/>
            <person name="Hossain A.S."/>
            <person name="Chowdhury A."/>
            <person name="Snigdha A.R."/>
            <person name="Mortoza M.S."/>
            <person name="Matin S.A."/>
            <person name="Hoque S.M.E."/>
            <person name="Islam M.K."/>
            <person name="Roy D.K."/>
            <person name="Haider R."/>
            <person name="Moosa M.M."/>
            <person name="Elias S.M."/>
            <person name="Hasan A.M."/>
            <person name="Jahan S."/>
            <person name="Shafiuddin M."/>
            <person name="Mahmood N."/>
            <person name="Shommy N.S."/>
        </authorList>
    </citation>
    <scope>NUCLEOTIDE SEQUENCE [LARGE SCALE GENOMIC DNA]</scope>
    <source>
        <strain evidence="3">cv. O-4</strain>
    </source>
</reference>
<dbReference type="Proteomes" id="UP000187203">
    <property type="component" value="Unassembled WGS sequence"/>
</dbReference>
<comment type="caution">
    <text evidence="2">The sequence shown here is derived from an EMBL/GenBank/DDBJ whole genome shotgun (WGS) entry which is preliminary data.</text>
</comment>
<sequence length="396" mass="46047">MYNIDSSKKIYLHDLVIDLQKIDAKSNEFKAKFVLYRIGCLLCPWSATYVESALLSYLNKKVLKCEVDWASHVHKMLWSGIDELQRSVGRQYVSGCIIILQVIYANIVSGNRERRRGCRPCKSLATSWGVQGMNILISSIDDYGIERMDLREEVKPYHHDGQRDECNKEKHGSEEEIILSSYEDCEDVECSSFFGDCYQHCPMKEDVRRSPKEKMEMKASHVHIKSMEFRHDFKESVLHGGDEFCYLQPNNGNYGHDAFETFESTPSKKESNRDEKMKGRPKGWSSKKCSPKDCSSRQTFWSNIKKDEFGYPKEDDLCSPRHPSRFLFTLPLRYRRKQKKLDFFFKKRGIDVDNSECETETPTKSPRVEDQLPNESPKSPPNVVEEPEPEMDPGLR</sequence>
<evidence type="ECO:0000313" key="3">
    <source>
        <dbReference type="Proteomes" id="UP000187203"/>
    </source>
</evidence>
<feature type="region of interest" description="Disordered" evidence="1">
    <location>
        <begin position="354"/>
        <end position="396"/>
    </location>
</feature>
<feature type="compositionally biased region" description="Acidic residues" evidence="1">
    <location>
        <begin position="385"/>
        <end position="396"/>
    </location>
</feature>
<dbReference type="EMBL" id="AWUE01019747">
    <property type="protein sequence ID" value="OMO71734.1"/>
    <property type="molecule type" value="Genomic_DNA"/>
</dbReference>
<gene>
    <name evidence="2" type="ORF">COLO4_28081</name>
</gene>
<feature type="region of interest" description="Disordered" evidence="1">
    <location>
        <begin position="263"/>
        <end position="295"/>
    </location>
</feature>
<evidence type="ECO:0000313" key="2">
    <source>
        <dbReference type="EMBL" id="OMO71734.1"/>
    </source>
</evidence>
<proteinExistence type="predicted"/>
<dbReference type="AlphaFoldDB" id="A0A1R3HN38"/>
<protein>
    <submittedName>
        <fullName evidence="2">Uncharacterized protein</fullName>
    </submittedName>
</protein>
<name>A0A1R3HN38_9ROSI</name>